<feature type="transmembrane region" description="Helical" evidence="16">
    <location>
        <begin position="90"/>
        <end position="108"/>
    </location>
</feature>
<feature type="transmembrane region" description="Helical" evidence="16">
    <location>
        <begin position="204"/>
        <end position="223"/>
    </location>
</feature>
<dbReference type="GO" id="GO:0008654">
    <property type="term" value="P:phospholipid biosynthetic process"/>
    <property type="evidence" value="ECO:0007669"/>
    <property type="project" value="UniProtKB-KW"/>
</dbReference>
<dbReference type="AlphaFoldDB" id="A0A0V8J228"/>
<keyword evidence="7 15" id="KW-0808">Transferase</keyword>
<name>A0A0V8J228_9BACL</name>
<dbReference type="EMBL" id="LNQN01000006">
    <property type="protein sequence ID" value="KSU81027.1"/>
    <property type="molecule type" value="Genomic_DNA"/>
</dbReference>
<evidence type="ECO:0000256" key="15">
    <source>
        <dbReference type="RuleBase" id="RU003750"/>
    </source>
</evidence>
<keyword evidence="11 16" id="KW-0472">Membrane</keyword>
<dbReference type="GO" id="GO:0016020">
    <property type="term" value="C:membrane"/>
    <property type="evidence" value="ECO:0007669"/>
    <property type="project" value="InterPro"/>
</dbReference>
<evidence type="ECO:0000313" key="18">
    <source>
        <dbReference type="Proteomes" id="UP000054099"/>
    </source>
</evidence>
<evidence type="ECO:0000256" key="4">
    <source>
        <dbReference type="ARBA" id="ARBA00013174"/>
    </source>
</evidence>
<accession>A0A0V8J228</accession>
<evidence type="ECO:0000256" key="8">
    <source>
        <dbReference type="ARBA" id="ARBA00022692"/>
    </source>
</evidence>
<comment type="subcellular location">
    <subcellularLocation>
        <location evidence="2">Endomembrane system</location>
        <topology evidence="2">Multi-pass membrane protein</topology>
    </subcellularLocation>
</comment>
<keyword evidence="9 16" id="KW-1133">Transmembrane helix</keyword>
<keyword evidence="12" id="KW-0594">Phospholipid biosynthesis</keyword>
<evidence type="ECO:0000256" key="13">
    <source>
        <dbReference type="ARBA" id="ARBA00023264"/>
    </source>
</evidence>
<dbReference type="RefSeq" id="WP_061974604.1">
    <property type="nucleotide sequence ID" value="NZ_CP126109.1"/>
</dbReference>
<comment type="caution">
    <text evidence="17">The sequence shown here is derived from an EMBL/GenBank/DDBJ whole genome shotgun (WGS) entry which is preliminary data.</text>
</comment>
<dbReference type="InterPro" id="IPR043130">
    <property type="entry name" value="CDP-OH_PTrfase_TM_dom"/>
</dbReference>
<dbReference type="PROSITE" id="PS00379">
    <property type="entry name" value="CDP_ALCOHOL_P_TRANSF"/>
    <property type="match status" value="1"/>
</dbReference>
<proteinExistence type="inferred from homology"/>
<feature type="transmembrane region" description="Helical" evidence="16">
    <location>
        <begin position="120"/>
        <end position="141"/>
    </location>
</feature>
<evidence type="ECO:0000256" key="16">
    <source>
        <dbReference type="SAM" id="Phobius"/>
    </source>
</evidence>
<gene>
    <name evidence="17" type="ORF">AS030_18935</name>
</gene>
<evidence type="ECO:0000256" key="5">
    <source>
        <dbReference type="ARBA" id="ARBA00017171"/>
    </source>
</evidence>
<evidence type="ECO:0000256" key="6">
    <source>
        <dbReference type="ARBA" id="ARBA00022516"/>
    </source>
</evidence>
<keyword evidence="18" id="KW-1185">Reference proteome</keyword>
<feature type="transmembrane region" description="Helical" evidence="16">
    <location>
        <begin position="179"/>
        <end position="198"/>
    </location>
</feature>
<keyword evidence="10" id="KW-0443">Lipid metabolism</keyword>
<evidence type="ECO:0000256" key="2">
    <source>
        <dbReference type="ARBA" id="ARBA00004127"/>
    </source>
</evidence>
<evidence type="ECO:0000256" key="12">
    <source>
        <dbReference type="ARBA" id="ARBA00023209"/>
    </source>
</evidence>
<evidence type="ECO:0000256" key="9">
    <source>
        <dbReference type="ARBA" id="ARBA00022989"/>
    </source>
</evidence>
<dbReference type="GO" id="GO:0003882">
    <property type="term" value="F:CDP-diacylglycerol-serine O-phosphatidyltransferase activity"/>
    <property type="evidence" value="ECO:0007669"/>
    <property type="project" value="UniProtKB-EC"/>
</dbReference>
<dbReference type="Pfam" id="PF01066">
    <property type="entry name" value="CDP-OH_P_transf"/>
    <property type="match status" value="1"/>
</dbReference>
<reference evidence="17 18" key="1">
    <citation type="journal article" date="2014" name="Antonie Van Leeuwenhoek">
        <title>Fictibacillus enclensis sp. nov., isolated from marine sediment.</title>
        <authorList>
            <person name="Dastager S.G."/>
            <person name="Mawlankar R."/>
            <person name="Srinivasan K."/>
            <person name="Tang S.K."/>
            <person name="Lee J.C."/>
            <person name="Ramana V.V."/>
            <person name="Shouche Y.S."/>
        </authorList>
    </citation>
    <scope>NUCLEOTIDE SEQUENCE [LARGE SCALE GENOMIC DNA]</scope>
    <source>
        <strain evidence="17 18">NIO-1003</strain>
    </source>
</reference>
<protein>
    <recommendedName>
        <fullName evidence="5">CDP-diacylglycerol--serine O-phosphatidyltransferase</fullName>
        <ecNumber evidence="4">2.7.8.8</ecNumber>
    </recommendedName>
    <alternativeName>
        <fullName evidence="14">Phosphatidylserine synthase</fullName>
    </alternativeName>
</protein>
<dbReference type="InterPro" id="IPR048254">
    <property type="entry name" value="CDP_ALCOHOL_P_TRANSF_CS"/>
</dbReference>
<evidence type="ECO:0000256" key="10">
    <source>
        <dbReference type="ARBA" id="ARBA00023098"/>
    </source>
</evidence>
<keyword evidence="6" id="KW-0444">Lipid biosynthesis</keyword>
<dbReference type="NCBIfam" id="TIGR00473">
    <property type="entry name" value="pssA"/>
    <property type="match status" value="1"/>
</dbReference>
<evidence type="ECO:0000256" key="7">
    <source>
        <dbReference type="ARBA" id="ARBA00022679"/>
    </source>
</evidence>
<comment type="similarity">
    <text evidence="3 15">Belongs to the CDP-alcohol phosphatidyltransferase class-I family.</text>
</comment>
<organism evidence="17 18">
    <name type="scientific">Fictibacillus enclensis</name>
    <dbReference type="NCBI Taxonomy" id="1017270"/>
    <lineage>
        <taxon>Bacteria</taxon>
        <taxon>Bacillati</taxon>
        <taxon>Bacillota</taxon>
        <taxon>Bacilli</taxon>
        <taxon>Bacillales</taxon>
        <taxon>Fictibacillaceae</taxon>
        <taxon>Fictibacillus</taxon>
    </lineage>
</organism>
<dbReference type="PANTHER" id="PTHR14269:SF61">
    <property type="entry name" value="CDP-DIACYLGLYCEROL--SERINE O-PHOSPHATIDYLTRANSFERASE"/>
    <property type="match status" value="1"/>
</dbReference>
<comment type="catalytic activity">
    <reaction evidence="1">
        <text>a CDP-1,2-diacyl-sn-glycerol + L-serine = a 1,2-diacyl-sn-glycero-3-phospho-L-serine + CMP + H(+)</text>
        <dbReference type="Rhea" id="RHEA:16913"/>
        <dbReference type="ChEBI" id="CHEBI:15378"/>
        <dbReference type="ChEBI" id="CHEBI:33384"/>
        <dbReference type="ChEBI" id="CHEBI:57262"/>
        <dbReference type="ChEBI" id="CHEBI:58332"/>
        <dbReference type="ChEBI" id="CHEBI:60377"/>
        <dbReference type="EC" id="2.7.8.8"/>
    </reaction>
</comment>
<dbReference type="InterPro" id="IPR004533">
    <property type="entry name" value="CDP-diaglyc--ser_O-PTrfase"/>
</dbReference>
<evidence type="ECO:0000313" key="17">
    <source>
        <dbReference type="EMBL" id="KSU81027.1"/>
    </source>
</evidence>
<dbReference type="InterPro" id="IPR050324">
    <property type="entry name" value="CDP-alcohol_PTase-I"/>
</dbReference>
<evidence type="ECO:0000256" key="11">
    <source>
        <dbReference type="ARBA" id="ARBA00023136"/>
    </source>
</evidence>
<keyword evidence="13" id="KW-1208">Phospholipid metabolism</keyword>
<dbReference type="GO" id="GO:0012505">
    <property type="term" value="C:endomembrane system"/>
    <property type="evidence" value="ECO:0007669"/>
    <property type="project" value="UniProtKB-SubCell"/>
</dbReference>
<dbReference type="OrthoDB" id="9777147at2"/>
<feature type="transmembrane region" description="Helical" evidence="16">
    <location>
        <begin position="147"/>
        <end position="167"/>
    </location>
</feature>
<sequence>MKKHIPNLLTLGNLYCGFFSIGYIIDGDSKNATILIFIAIMLDAVDGRVARILGVTNEMGKELDSLADVVSFGVAPAFLAAHTYLADFHYIYGVAMAGIFPVFGAYRLARFNVTSSEESLKRFTGIPITLAGAIVTFLVLFVKTIPLWVFLLAFYGLAVLMVSTLKIPSFKNIKLPKNGVIVTLFLFYMFYLLAKARFEKVPVFFYLALAIYMLFIIIRFIRVKEPKLPRWKRGR</sequence>
<evidence type="ECO:0000256" key="14">
    <source>
        <dbReference type="ARBA" id="ARBA00032361"/>
    </source>
</evidence>
<dbReference type="InterPro" id="IPR000462">
    <property type="entry name" value="CDP-OH_P_trans"/>
</dbReference>
<dbReference type="EC" id="2.7.8.8" evidence="4"/>
<keyword evidence="8 16" id="KW-0812">Transmembrane</keyword>
<evidence type="ECO:0000256" key="1">
    <source>
        <dbReference type="ARBA" id="ARBA00000287"/>
    </source>
</evidence>
<dbReference type="PANTHER" id="PTHR14269">
    <property type="entry name" value="CDP-DIACYLGLYCEROL--GLYCEROL-3-PHOSPHATE 3-PHOSPHATIDYLTRANSFERASE-RELATED"/>
    <property type="match status" value="1"/>
</dbReference>
<dbReference type="Gene3D" id="1.20.120.1760">
    <property type="match status" value="1"/>
</dbReference>
<evidence type="ECO:0000256" key="3">
    <source>
        <dbReference type="ARBA" id="ARBA00010441"/>
    </source>
</evidence>
<dbReference type="Proteomes" id="UP000054099">
    <property type="component" value="Unassembled WGS sequence"/>
</dbReference>
<feature type="transmembrane region" description="Helical" evidence="16">
    <location>
        <begin position="7"/>
        <end position="25"/>
    </location>
</feature>